<accession>A0A8D8PQ48</accession>
<protein>
    <submittedName>
        <fullName evidence="1">Uncharacterized protein</fullName>
    </submittedName>
</protein>
<organism evidence="1">
    <name type="scientific">Cacopsylla melanoneura</name>
    <dbReference type="NCBI Taxonomy" id="428564"/>
    <lineage>
        <taxon>Eukaryota</taxon>
        <taxon>Metazoa</taxon>
        <taxon>Ecdysozoa</taxon>
        <taxon>Arthropoda</taxon>
        <taxon>Hexapoda</taxon>
        <taxon>Insecta</taxon>
        <taxon>Pterygota</taxon>
        <taxon>Neoptera</taxon>
        <taxon>Paraneoptera</taxon>
        <taxon>Hemiptera</taxon>
        <taxon>Sternorrhyncha</taxon>
        <taxon>Psylloidea</taxon>
        <taxon>Psyllidae</taxon>
        <taxon>Psyllinae</taxon>
        <taxon>Cacopsylla</taxon>
    </lineage>
</organism>
<dbReference type="AlphaFoldDB" id="A0A8D8PQ48"/>
<dbReference type="EMBL" id="HBUF01017061">
    <property type="protein sequence ID" value="CAG6610077.1"/>
    <property type="molecule type" value="Transcribed_RNA"/>
</dbReference>
<sequence>MSVTLTHILVLRRSPTYAGTTSQFQKKRISPISRTNIGTVSFNLCWICTHANCLKNLSNTSHYLWIGKTRNCLRRKKDWRSEVMSWRNKLIRNPCMGDSKITWVNQWPVFVPCRRYRETICYERE</sequence>
<proteinExistence type="predicted"/>
<dbReference type="EMBL" id="HBUF01017062">
    <property type="protein sequence ID" value="CAG6610080.1"/>
    <property type="molecule type" value="Transcribed_RNA"/>
</dbReference>
<dbReference type="EMBL" id="HBUF01017063">
    <property type="protein sequence ID" value="CAG6610083.1"/>
    <property type="molecule type" value="Transcribed_RNA"/>
</dbReference>
<evidence type="ECO:0000313" key="1">
    <source>
        <dbReference type="EMBL" id="CAG6610086.1"/>
    </source>
</evidence>
<dbReference type="EMBL" id="HBUF01017064">
    <property type="protein sequence ID" value="CAG6610086.1"/>
    <property type="molecule type" value="Transcribed_RNA"/>
</dbReference>
<name>A0A8D8PQ48_9HEMI</name>
<reference evidence="1" key="1">
    <citation type="submission" date="2021-05" db="EMBL/GenBank/DDBJ databases">
        <authorList>
            <person name="Alioto T."/>
            <person name="Alioto T."/>
            <person name="Gomez Garrido J."/>
        </authorList>
    </citation>
    <scope>NUCLEOTIDE SEQUENCE</scope>
</reference>